<dbReference type="SMART" id="SM00195">
    <property type="entry name" value="DSPc"/>
    <property type="match status" value="1"/>
</dbReference>
<evidence type="ECO:0000256" key="3">
    <source>
        <dbReference type="ARBA" id="ARBA00004637"/>
    </source>
</evidence>
<feature type="region of interest" description="Disordered" evidence="14">
    <location>
        <begin position="1"/>
        <end position="44"/>
    </location>
</feature>
<evidence type="ECO:0000256" key="4">
    <source>
        <dbReference type="ARBA" id="ARBA00008601"/>
    </source>
</evidence>
<keyword evidence="11" id="KW-0539">Nucleus</keyword>
<feature type="domain" description="Tyrosine specific protein phosphatases" evidence="16">
    <location>
        <begin position="112"/>
        <end position="171"/>
    </location>
</feature>
<sequence length="220" mass="24118">MTTPPPPPSPPSPSSPSPSSPSPSWSSSPPLPPPPPPPRAQSLPHPLRTRELSQLTSSLYIGNAAAANNRYLLATNRITTVINISVEIINTFIEGIQYLKFPVSDSPGARIGDFFDAVADCIHAVGLRGGRTLVHCHAGISRSATVCMAFLMKHHSLSLLEAHTWTRACRPVIRPNNSFWEQLIVYEFKLFARNTVKMIDSPLGRIPDVYQKEYGLMLSL</sequence>
<evidence type="ECO:0000256" key="6">
    <source>
        <dbReference type="ARBA" id="ARBA00022792"/>
    </source>
</evidence>
<protein>
    <recommendedName>
        <fullName evidence="19">Protein-tyrosine-phosphatase</fullName>
    </recommendedName>
</protein>
<dbReference type="InterPro" id="IPR016130">
    <property type="entry name" value="Tyr_Pase_AS"/>
</dbReference>
<reference evidence="17" key="1">
    <citation type="submission" date="2023-12" db="EMBL/GenBank/DDBJ databases">
        <authorList>
            <person name="Brown T."/>
        </authorList>
    </citation>
    <scope>NUCLEOTIDE SEQUENCE</scope>
</reference>
<evidence type="ECO:0000256" key="7">
    <source>
        <dbReference type="ARBA" id="ARBA00022801"/>
    </source>
</evidence>
<evidence type="ECO:0000256" key="13">
    <source>
        <dbReference type="ARBA" id="ARBA00048336"/>
    </source>
</evidence>
<dbReference type="PRINTS" id="PR01910">
    <property type="entry name" value="ADSPHPHTASEB"/>
</dbReference>
<keyword evidence="10" id="KW-0472">Membrane</keyword>
<comment type="catalytic activity">
    <reaction evidence="12">
        <text>O-phospho-L-seryl-[protein] + H2O = L-seryl-[protein] + phosphate</text>
        <dbReference type="Rhea" id="RHEA:20629"/>
        <dbReference type="Rhea" id="RHEA-COMP:9863"/>
        <dbReference type="Rhea" id="RHEA-COMP:11604"/>
        <dbReference type="ChEBI" id="CHEBI:15377"/>
        <dbReference type="ChEBI" id="CHEBI:29999"/>
        <dbReference type="ChEBI" id="CHEBI:43474"/>
        <dbReference type="ChEBI" id="CHEBI:83421"/>
        <dbReference type="EC" id="3.1.3.16"/>
    </reaction>
</comment>
<comment type="subcellular location">
    <subcellularLocation>
        <location evidence="2">Cytoplasm</location>
    </subcellularLocation>
    <subcellularLocation>
        <location evidence="3">Mitochondrion inner membrane</location>
        <topology evidence="3">Peripheral membrane protein</topology>
    </subcellularLocation>
    <subcellularLocation>
        <location evidence="1">Nucleus</location>
    </subcellularLocation>
</comment>
<keyword evidence="7" id="KW-0378">Hydrolase</keyword>
<feature type="domain" description="Tyrosine-protein phosphatase" evidence="15">
    <location>
        <begin position="51"/>
        <end position="192"/>
    </location>
</feature>
<dbReference type="EMBL" id="OY882879">
    <property type="protein sequence ID" value="CAK6449910.1"/>
    <property type="molecule type" value="Genomic_DNA"/>
</dbReference>
<keyword evidence="6" id="KW-0999">Mitochondrion inner membrane</keyword>
<evidence type="ECO:0000256" key="8">
    <source>
        <dbReference type="ARBA" id="ARBA00022912"/>
    </source>
</evidence>
<evidence type="ECO:0000313" key="18">
    <source>
        <dbReference type="Proteomes" id="UP001314169"/>
    </source>
</evidence>
<dbReference type="Pfam" id="PF00782">
    <property type="entry name" value="DSPc"/>
    <property type="match status" value="1"/>
</dbReference>
<evidence type="ECO:0000256" key="9">
    <source>
        <dbReference type="ARBA" id="ARBA00023128"/>
    </source>
</evidence>
<name>A0ABP0AHC5_PIPNA</name>
<comment type="catalytic activity">
    <reaction evidence="13">
        <text>O-phospho-L-threonyl-[protein] + H2O = L-threonyl-[protein] + phosphate</text>
        <dbReference type="Rhea" id="RHEA:47004"/>
        <dbReference type="Rhea" id="RHEA-COMP:11060"/>
        <dbReference type="Rhea" id="RHEA-COMP:11605"/>
        <dbReference type="ChEBI" id="CHEBI:15377"/>
        <dbReference type="ChEBI" id="CHEBI:30013"/>
        <dbReference type="ChEBI" id="CHEBI:43474"/>
        <dbReference type="ChEBI" id="CHEBI:61977"/>
        <dbReference type="EC" id="3.1.3.16"/>
    </reaction>
</comment>
<evidence type="ECO:0000256" key="10">
    <source>
        <dbReference type="ARBA" id="ARBA00023136"/>
    </source>
</evidence>
<dbReference type="PANTHER" id="PTHR46495">
    <property type="entry name" value="DUAL SPECIFICITY PROTEIN PHOSPHATASE 21"/>
    <property type="match status" value="1"/>
</dbReference>
<dbReference type="InterPro" id="IPR000340">
    <property type="entry name" value="Dual-sp_phosphatase_cat-dom"/>
</dbReference>
<proteinExistence type="inferred from homology"/>
<dbReference type="InterPro" id="IPR000387">
    <property type="entry name" value="Tyr_Pase_dom"/>
</dbReference>
<dbReference type="PRINTS" id="PR01908">
    <property type="entry name" value="ADSPHPHTASE"/>
</dbReference>
<organism evidence="17 18">
    <name type="scientific">Pipistrellus nathusii</name>
    <name type="common">Nathusius' pipistrelle</name>
    <dbReference type="NCBI Taxonomy" id="59473"/>
    <lineage>
        <taxon>Eukaryota</taxon>
        <taxon>Metazoa</taxon>
        <taxon>Chordata</taxon>
        <taxon>Craniata</taxon>
        <taxon>Vertebrata</taxon>
        <taxon>Euteleostomi</taxon>
        <taxon>Mammalia</taxon>
        <taxon>Eutheria</taxon>
        <taxon>Laurasiatheria</taxon>
        <taxon>Chiroptera</taxon>
        <taxon>Yangochiroptera</taxon>
        <taxon>Vespertilionidae</taxon>
        <taxon>Pipistrellus</taxon>
    </lineage>
</organism>
<evidence type="ECO:0000256" key="14">
    <source>
        <dbReference type="SAM" id="MobiDB-lite"/>
    </source>
</evidence>
<feature type="compositionally biased region" description="Pro residues" evidence="14">
    <location>
        <begin position="29"/>
        <end position="39"/>
    </location>
</feature>
<keyword evidence="9" id="KW-0496">Mitochondrion</keyword>
<evidence type="ECO:0008006" key="19">
    <source>
        <dbReference type="Google" id="ProtNLM"/>
    </source>
</evidence>
<dbReference type="PROSITE" id="PS50056">
    <property type="entry name" value="TYR_PHOSPHATASE_2"/>
    <property type="match status" value="1"/>
</dbReference>
<evidence type="ECO:0000256" key="5">
    <source>
        <dbReference type="ARBA" id="ARBA00022490"/>
    </source>
</evidence>
<dbReference type="Proteomes" id="UP001314169">
    <property type="component" value="Chromosome X"/>
</dbReference>
<feature type="compositionally biased region" description="Pro residues" evidence="14">
    <location>
        <begin position="1"/>
        <end position="21"/>
    </location>
</feature>
<evidence type="ECO:0000313" key="17">
    <source>
        <dbReference type="EMBL" id="CAK6449910.1"/>
    </source>
</evidence>
<keyword evidence="5" id="KW-0963">Cytoplasm</keyword>
<evidence type="ECO:0000259" key="16">
    <source>
        <dbReference type="PROSITE" id="PS50056"/>
    </source>
</evidence>
<dbReference type="InterPro" id="IPR020422">
    <property type="entry name" value="TYR_PHOSPHATASE_DUAL_dom"/>
</dbReference>
<evidence type="ECO:0000259" key="15">
    <source>
        <dbReference type="PROSITE" id="PS50054"/>
    </source>
</evidence>
<comment type="similarity">
    <text evidence="4">Belongs to the protein-tyrosine phosphatase family. Non-receptor class dual specificity subfamily.</text>
</comment>
<dbReference type="InterPro" id="IPR029021">
    <property type="entry name" value="Prot-tyrosine_phosphatase-like"/>
</dbReference>
<gene>
    <name evidence="17" type="ORF">MPIPNATIZW_LOCUS18216</name>
</gene>
<accession>A0ABP0AHC5</accession>
<dbReference type="PROSITE" id="PS50054">
    <property type="entry name" value="TYR_PHOSPHATASE_DUAL"/>
    <property type="match status" value="1"/>
</dbReference>
<dbReference type="Gene3D" id="3.90.190.10">
    <property type="entry name" value="Protein tyrosine phosphatase superfamily"/>
    <property type="match status" value="1"/>
</dbReference>
<evidence type="ECO:0000256" key="1">
    <source>
        <dbReference type="ARBA" id="ARBA00004123"/>
    </source>
</evidence>
<dbReference type="PROSITE" id="PS00383">
    <property type="entry name" value="TYR_PHOSPHATASE_1"/>
    <property type="match status" value="1"/>
</dbReference>
<dbReference type="PANTHER" id="PTHR46495:SF1">
    <property type="entry name" value="DUAL SPECIFICITY PHOSPHATASE 21"/>
    <property type="match status" value="1"/>
</dbReference>
<keyword evidence="8" id="KW-0904">Protein phosphatase</keyword>
<evidence type="ECO:0000256" key="11">
    <source>
        <dbReference type="ARBA" id="ARBA00023242"/>
    </source>
</evidence>
<dbReference type="InterPro" id="IPR020420">
    <property type="entry name" value="Atypical_DUSP_subfamB"/>
</dbReference>
<evidence type="ECO:0000256" key="12">
    <source>
        <dbReference type="ARBA" id="ARBA00047761"/>
    </source>
</evidence>
<dbReference type="SUPFAM" id="SSF52799">
    <property type="entry name" value="(Phosphotyrosine protein) phosphatases II"/>
    <property type="match status" value="1"/>
</dbReference>
<evidence type="ECO:0000256" key="2">
    <source>
        <dbReference type="ARBA" id="ARBA00004496"/>
    </source>
</evidence>
<keyword evidence="18" id="KW-1185">Reference proteome</keyword>